<dbReference type="InterPro" id="IPR008271">
    <property type="entry name" value="Ser/Thr_kinase_AS"/>
</dbReference>
<evidence type="ECO:0000256" key="2">
    <source>
        <dbReference type="ARBA" id="ARBA00012513"/>
    </source>
</evidence>
<keyword evidence="8 18" id="KW-0547">Nucleotide-binding</keyword>
<dbReference type="FunFam" id="3.30.200.20:FF:000059">
    <property type="entry name" value="S-receptor-like serine/threonine-protein kinase"/>
    <property type="match status" value="1"/>
</dbReference>
<dbReference type="AlphaFoldDB" id="A0AA88A8I5"/>
<feature type="domain" description="Protein kinase" evidence="20">
    <location>
        <begin position="94"/>
        <end position="362"/>
    </location>
</feature>
<dbReference type="InterPro" id="IPR051343">
    <property type="entry name" value="G-type_lectin_kinases/EP1-like"/>
</dbReference>
<evidence type="ECO:0000256" key="6">
    <source>
        <dbReference type="ARBA" id="ARBA00022692"/>
    </source>
</evidence>
<evidence type="ECO:0000256" key="9">
    <source>
        <dbReference type="ARBA" id="ARBA00022777"/>
    </source>
</evidence>
<evidence type="ECO:0000256" key="18">
    <source>
        <dbReference type="PROSITE-ProRule" id="PRU10141"/>
    </source>
</evidence>
<evidence type="ECO:0000256" key="12">
    <source>
        <dbReference type="ARBA" id="ARBA00023136"/>
    </source>
</evidence>
<accession>A0AA88A8I5</accession>
<dbReference type="FunFam" id="1.10.510.10:FF:001023">
    <property type="entry name" value="Os07g0541700 protein"/>
    <property type="match status" value="1"/>
</dbReference>
<evidence type="ECO:0000256" key="4">
    <source>
        <dbReference type="ARBA" id="ARBA00022536"/>
    </source>
</evidence>
<keyword evidence="5" id="KW-0808">Transferase</keyword>
<evidence type="ECO:0000256" key="3">
    <source>
        <dbReference type="ARBA" id="ARBA00022527"/>
    </source>
</evidence>
<name>A0AA88A8I5_FICCA</name>
<dbReference type="PROSITE" id="PS00108">
    <property type="entry name" value="PROTEIN_KINASE_ST"/>
    <property type="match status" value="1"/>
</dbReference>
<dbReference type="PANTHER" id="PTHR47976">
    <property type="entry name" value="G-TYPE LECTIN S-RECEPTOR-LIKE SERINE/THREONINE-PROTEIN KINASE SD2-5"/>
    <property type="match status" value="1"/>
</dbReference>
<dbReference type="Pfam" id="PF00069">
    <property type="entry name" value="Pkinase"/>
    <property type="match status" value="1"/>
</dbReference>
<organism evidence="21 22">
    <name type="scientific">Ficus carica</name>
    <name type="common">Common fig</name>
    <dbReference type="NCBI Taxonomy" id="3494"/>
    <lineage>
        <taxon>Eukaryota</taxon>
        <taxon>Viridiplantae</taxon>
        <taxon>Streptophyta</taxon>
        <taxon>Embryophyta</taxon>
        <taxon>Tracheophyta</taxon>
        <taxon>Spermatophyta</taxon>
        <taxon>Magnoliopsida</taxon>
        <taxon>eudicotyledons</taxon>
        <taxon>Gunneridae</taxon>
        <taxon>Pentapetalae</taxon>
        <taxon>rosids</taxon>
        <taxon>fabids</taxon>
        <taxon>Rosales</taxon>
        <taxon>Moraceae</taxon>
        <taxon>Ficeae</taxon>
        <taxon>Ficus</taxon>
    </lineage>
</organism>
<dbReference type="GO" id="GO:0005524">
    <property type="term" value="F:ATP binding"/>
    <property type="evidence" value="ECO:0007669"/>
    <property type="project" value="UniProtKB-UniRule"/>
</dbReference>
<dbReference type="EMBL" id="BTGU01000036">
    <property type="protein sequence ID" value="GMN51239.1"/>
    <property type="molecule type" value="Genomic_DNA"/>
</dbReference>
<keyword evidence="14" id="KW-0675">Receptor</keyword>
<evidence type="ECO:0000256" key="15">
    <source>
        <dbReference type="ARBA" id="ARBA00023180"/>
    </source>
</evidence>
<dbReference type="SUPFAM" id="SSF56112">
    <property type="entry name" value="Protein kinase-like (PK-like)"/>
    <property type="match status" value="1"/>
</dbReference>
<comment type="similarity">
    <text evidence="19">Belongs to the protein kinase superfamily.</text>
</comment>
<dbReference type="InterPro" id="IPR000719">
    <property type="entry name" value="Prot_kinase_dom"/>
</dbReference>
<evidence type="ECO:0000256" key="13">
    <source>
        <dbReference type="ARBA" id="ARBA00023157"/>
    </source>
</evidence>
<evidence type="ECO:0000256" key="1">
    <source>
        <dbReference type="ARBA" id="ARBA00004479"/>
    </source>
</evidence>
<evidence type="ECO:0000256" key="8">
    <source>
        <dbReference type="ARBA" id="ARBA00022741"/>
    </source>
</evidence>
<comment type="caution">
    <text evidence="21">The sequence shown here is derived from an EMBL/GenBank/DDBJ whole genome shotgun (WGS) entry which is preliminary data.</text>
</comment>
<comment type="subcellular location">
    <subcellularLocation>
        <location evidence="1">Membrane</location>
        <topology evidence="1">Single-pass type I membrane protein</topology>
    </subcellularLocation>
</comment>
<dbReference type="GO" id="GO:0004674">
    <property type="term" value="F:protein serine/threonine kinase activity"/>
    <property type="evidence" value="ECO:0007669"/>
    <property type="project" value="UniProtKB-KW"/>
</dbReference>
<dbReference type="Gene3D" id="3.30.200.20">
    <property type="entry name" value="Phosphorylase Kinase, domain 1"/>
    <property type="match status" value="1"/>
</dbReference>
<evidence type="ECO:0000256" key="7">
    <source>
        <dbReference type="ARBA" id="ARBA00022729"/>
    </source>
</evidence>
<evidence type="ECO:0000256" key="16">
    <source>
        <dbReference type="ARBA" id="ARBA00047899"/>
    </source>
</evidence>
<keyword evidence="4" id="KW-0245">EGF-like domain</keyword>
<evidence type="ECO:0000259" key="20">
    <source>
        <dbReference type="PROSITE" id="PS50011"/>
    </source>
</evidence>
<keyword evidence="15" id="KW-0325">Glycoprotein</keyword>
<dbReference type="SMART" id="SM00220">
    <property type="entry name" value="S_TKc"/>
    <property type="match status" value="1"/>
</dbReference>
<dbReference type="PANTHER" id="PTHR47976:SF102">
    <property type="entry name" value="G-TYPE LECTIN S-RECEPTOR-LIKE SERINE_THREONINE-PROTEIN KINASE LECRK3"/>
    <property type="match status" value="1"/>
</dbReference>
<dbReference type="Proteomes" id="UP001187192">
    <property type="component" value="Unassembled WGS sequence"/>
</dbReference>
<evidence type="ECO:0000313" key="21">
    <source>
        <dbReference type="EMBL" id="GMN51239.1"/>
    </source>
</evidence>
<comment type="catalytic activity">
    <reaction evidence="17">
        <text>L-seryl-[protein] + ATP = O-phospho-L-seryl-[protein] + ADP + H(+)</text>
        <dbReference type="Rhea" id="RHEA:17989"/>
        <dbReference type="Rhea" id="RHEA-COMP:9863"/>
        <dbReference type="Rhea" id="RHEA-COMP:11604"/>
        <dbReference type="ChEBI" id="CHEBI:15378"/>
        <dbReference type="ChEBI" id="CHEBI:29999"/>
        <dbReference type="ChEBI" id="CHEBI:30616"/>
        <dbReference type="ChEBI" id="CHEBI:83421"/>
        <dbReference type="ChEBI" id="CHEBI:456216"/>
        <dbReference type="EC" id="2.7.11.1"/>
    </reaction>
</comment>
<dbReference type="PROSITE" id="PS50011">
    <property type="entry name" value="PROTEIN_KINASE_DOM"/>
    <property type="match status" value="1"/>
</dbReference>
<evidence type="ECO:0000256" key="11">
    <source>
        <dbReference type="ARBA" id="ARBA00022989"/>
    </source>
</evidence>
<sequence>MDKAFCNEECLSDCNCQVALFRGQECKKLMSLMRYAKTARKGFATMIIKLQNGSSEENTTMVGKGGNGEVSTGVLMSSLSVSSFGLVALAKATNGFTDQVGKGAFGTVFKGVLISKSSRKVVAIKRLEKVIADGEREFGNEMKVIGQAHSRNLVKLLGYCHEGTNRLLVYEYMTNGSLAGFLFGFGTKPTWEERIGIVLNITKGILYLHEECETQIIHCDIKPENILMDEQNCTKIADFGLAKLLMPDQTRTYTGFRGTRGMLQKECRNGCSQRQSDSCQLDLSVFLDGELDKLVEDEDAEKIEVVKMMKLGLWCIQEELYVRPSMKKVCLMLEGTIEIPLRPNPTSSVSWLSVFVFLAERN</sequence>
<keyword evidence="9" id="KW-0418">Kinase</keyword>
<comment type="catalytic activity">
    <reaction evidence="16">
        <text>L-threonyl-[protein] + ATP = O-phospho-L-threonyl-[protein] + ADP + H(+)</text>
        <dbReference type="Rhea" id="RHEA:46608"/>
        <dbReference type="Rhea" id="RHEA-COMP:11060"/>
        <dbReference type="Rhea" id="RHEA-COMP:11605"/>
        <dbReference type="ChEBI" id="CHEBI:15378"/>
        <dbReference type="ChEBI" id="CHEBI:30013"/>
        <dbReference type="ChEBI" id="CHEBI:30616"/>
        <dbReference type="ChEBI" id="CHEBI:61977"/>
        <dbReference type="ChEBI" id="CHEBI:456216"/>
        <dbReference type="EC" id="2.7.11.1"/>
    </reaction>
</comment>
<dbReference type="InterPro" id="IPR011009">
    <property type="entry name" value="Kinase-like_dom_sf"/>
</dbReference>
<feature type="binding site" evidence="18">
    <location>
        <position position="125"/>
    </location>
    <ligand>
        <name>ATP</name>
        <dbReference type="ChEBI" id="CHEBI:30616"/>
    </ligand>
</feature>
<keyword evidence="7" id="KW-0732">Signal</keyword>
<dbReference type="InterPro" id="IPR017441">
    <property type="entry name" value="Protein_kinase_ATP_BS"/>
</dbReference>
<evidence type="ECO:0000256" key="14">
    <source>
        <dbReference type="ARBA" id="ARBA00023170"/>
    </source>
</evidence>
<dbReference type="EC" id="2.7.11.1" evidence="2"/>
<gene>
    <name evidence="21" type="ORF">TIFTF001_020382</name>
</gene>
<evidence type="ECO:0000313" key="22">
    <source>
        <dbReference type="Proteomes" id="UP001187192"/>
    </source>
</evidence>
<keyword evidence="11" id="KW-1133">Transmembrane helix</keyword>
<keyword evidence="3 19" id="KW-0723">Serine/threonine-protein kinase</keyword>
<keyword evidence="22" id="KW-1185">Reference proteome</keyword>
<keyword evidence="13" id="KW-1015">Disulfide bond</keyword>
<dbReference type="GO" id="GO:0016020">
    <property type="term" value="C:membrane"/>
    <property type="evidence" value="ECO:0007669"/>
    <property type="project" value="UniProtKB-SubCell"/>
</dbReference>
<reference evidence="21" key="1">
    <citation type="submission" date="2023-07" db="EMBL/GenBank/DDBJ databases">
        <title>draft genome sequence of fig (Ficus carica).</title>
        <authorList>
            <person name="Takahashi T."/>
            <person name="Nishimura K."/>
        </authorList>
    </citation>
    <scope>NUCLEOTIDE SEQUENCE</scope>
</reference>
<evidence type="ECO:0000256" key="10">
    <source>
        <dbReference type="ARBA" id="ARBA00022840"/>
    </source>
</evidence>
<evidence type="ECO:0000256" key="19">
    <source>
        <dbReference type="RuleBase" id="RU000304"/>
    </source>
</evidence>
<keyword evidence="10 18" id="KW-0067">ATP-binding</keyword>
<protein>
    <recommendedName>
        <fullName evidence="2">non-specific serine/threonine protein kinase</fullName>
        <ecNumber evidence="2">2.7.11.1</ecNumber>
    </recommendedName>
</protein>
<keyword evidence="6" id="KW-0812">Transmembrane</keyword>
<keyword evidence="12" id="KW-0472">Membrane</keyword>
<proteinExistence type="inferred from homology"/>
<evidence type="ECO:0000256" key="5">
    <source>
        <dbReference type="ARBA" id="ARBA00022679"/>
    </source>
</evidence>
<dbReference type="Gene3D" id="1.10.510.10">
    <property type="entry name" value="Transferase(Phosphotransferase) domain 1"/>
    <property type="match status" value="1"/>
</dbReference>
<dbReference type="PROSITE" id="PS00107">
    <property type="entry name" value="PROTEIN_KINASE_ATP"/>
    <property type="match status" value="1"/>
</dbReference>
<evidence type="ECO:0000256" key="17">
    <source>
        <dbReference type="ARBA" id="ARBA00048679"/>
    </source>
</evidence>